<dbReference type="InterPro" id="IPR018076">
    <property type="entry name" value="T2SS_GspF_dom"/>
</dbReference>
<evidence type="ECO:0000313" key="8">
    <source>
        <dbReference type="EMBL" id="RHJ88457.1"/>
    </source>
</evidence>
<accession>A0A415E477</accession>
<evidence type="ECO:0000313" key="9">
    <source>
        <dbReference type="Proteomes" id="UP000284841"/>
    </source>
</evidence>
<evidence type="ECO:0000256" key="1">
    <source>
        <dbReference type="ARBA" id="ARBA00004651"/>
    </source>
</evidence>
<keyword evidence="5 6" id="KW-0472">Membrane</keyword>
<dbReference type="GO" id="GO:0005886">
    <property type="term" value="C:plasma membrane"/>
    <property type="evidence" value="ECO:0007669"/>
    <property type="project" value="UniProtKB-SubCell"/>
</dbReference>
<evidence type="ECO:0000256" key="5">
    <source>
        <dbReference type="ARBA" id="ARBA00023136"/>
    </source>
</evidence>
<feature type="transmembrane region" description="Helical" evidence="6">
    <location>
        <begin position="21"/>
        <end position="42"/>
    </location>
</feature>
<organism evidence="8 9">
    <name type="scientific">Emergencia timonensis</name>
    <dbReference type="NCBI Taxonomy" id="1776384"/>
    <lineage>
        <taxon>Bacteria</taxon>
        <taxon>Bacillati</taxon>
        <taxon>Bacillota</taxon>
        <taxon>Clostridia</taxon>
        <taxon>Peptostreptococcales</taxon>
        <taxon>Anaerovoracaceae</taxon>
        <taxon>Emergencia</taxon>
    </lineage>
</organism>
<keyword evidence="3 6" id="KW-0812">Transmembrane</keyword>
<feature type="domain" description="Type II secretion system protein GspF" evidence="7">
    <location>
        <begin position="194"/>
        <end position="322"/>
    </location>
</feature>
<dbReference type="RefSeq" id="WP_118335124.1">
    <property type="nucleotide sequence ID" value="NZ_AP025567.1"/>
</dbReference>
<evidence type="ECO:0000259" key="7">
    <source>
        <dbReference type="Pfam" id="PF00482"/>
    </source>
</evidence>
<gene>
    <name evidence="8" type="ORF">DW099_08720</name>
</gene>
<dbReference type="EMBL" id="QRMS01000002">
    <property type="protein sequence ID" value="RHJ88457.1"/>
    <property type="molecule type" value="Genomic_DNA"/>
</dbReference>
<protein>
    <recommendedName>
        <fullName evidence="7">Type II secretion system protein GspF domain-containing protein</fullName>
    </recommendedName>
</protein>
<evidence type="ECO:0000256" key="3">
    <source>
        <dbReference type="ARBA" id="ARBA00022692"/>
    </source>
</evidence>
<dbReference type="Pfam" id="PF00482">
    <property type="entry name" value="T2SSF"/>
    <property type="match status" value="1"/>
</dbReference>
<name>A0A415E477_9FIRM</name>
<feature type="transmembrane region" description="Helical" evidence="6">
    <location>
        <begin position="308"/>
        <end position="329"/>
    </location>
</feature>
<dbReference type="AlphaFoldDB" id="A0A415E477"/>
<keyword evidence="9" id="KW-1185">Reference proteome</keyword>
<sequence>MKSEIKAKWREFLKFCRDNRKTTLLVLAAVLLITVLQIASFFSRSGSYITDENGRIVAIAREDADEVLSVPVKVKAVRGSLQTEQNLILSLSGKGKAASRKAESMSEEEQLMAQIKSLASELEQSGEERVRLPSRLEDGTHILWYRERNRPSFAACLLFPLIMFLLYKDSLQKKHSLEKRKAEVVRKSLPGFNNQLLLLLNSGLIFYDAFGRIAEGYERRQDEKTFFTEMIAEIKKKSTLAGNSLVAVLDDYGKRLAIKEFTRITSIITDNQYKGVNLTEKLESESDILWTQRKKIAEEKGRIAETKLTFPLALLLLVLILITAAPAIMEM</sequence>
<keyword evidence="2" id="KW-1003">Cell membrane</keyword>
<dbReference type="OrthoDB" id="1767070at2"/>
<proteinExistence type="predicted"/>
<evidence type="ECO:0000256" key="2">
    <source>
        <dbReference type="ARBA" id="ARBA00022475"/>
    </source>
</evidence>
<comment type="subcellular location">
    <subcellularLocation>
        <location evidence="1">Cell membrane</location>
        <topology evidence="1">Multi-pass membrane protein</topology>
    </subcellularLocation>
</comment>
<reference evidence="8 9" key="1">
    <citation type="submission" date="2018-08" db="EMBL/GenBank/DDBJ databases">
        <title>A genome reference for cultivated species of the human gut microbiota.</title>
        <authorList>
            <person name="Zou Y."/>
            <person name="Xue W."/>
            <person name="Luo G."/>
        </authorList>
    </citation>
    <scope>NUCLEOTIDE SEQUENCE [LARGE SCALE GENOMIC DNA]</scope>
    <source>
        <strain evidence="8 9">AM07-24</strain>
    </source>
</reference>
<dbReference type="Proteomes" id="UP000284841">
    <property type="component" value="Unassembled WGS sequence"/>
</dbReference>
<evidence type="ECO:0000256" key="6">
    <source>
        <dbReference type="SAM" id="Phobius"/>
    </source>
</evidence>
<evidence type="ECO:0000256" key="4">
    <source>
        <dbReference type="ARBA" id="ARBA00022989"/>
    </source>
</evidence>
<feature type="transmembrane region" description="Helical" evidence="6">
    <location>
        <begin position="152"/>
        <end position="171"/>
    </location>
</feature>
<keyword evidence="4 6" id="KW-1133">Transmembrane helix</keyword>
<comment type="caution">
    <text evidence="8">The sequence shown here is derived from an EMBL/GenBank/DDBJ whole genome shotgun (WGS) entry which is preliminary data.</text>
</comment>
<dbReference type="STRING" id="1776384.GCA_900086585_04095"/>